<evidence type="ECO:0000256" key="1">
    <source>
        <dbReference type="SAM" id="Phobius"/>
    </source>
</evidence>
<dbReference type="EMBL" id="CZPT02000120">
    <property type="protein sequence ID" value="SCU64669.1"/>
    <property type="molecule type" value="Genomic_DNA"/>
</dbReference>
<sequence>MERTRINFSPLRVSSSPARRILSDIVFFSGGRGGSAVFRPVLLMAQRSAGVNLLSPLAKLGQSRDLAADIKAGRHRNNKEVIASFEKIQTFDEIHYRKSDRPWELVPRYAKKRVSDLCGLLSSEDRMEIEQAIDKMQSLCEVDMYVVLVPTVGYTTPRAFANSILFDWGIGEPRGNGLLLLIAQSEASVQLVTSPAIEEYFAEHFLQAAVKEIFQPLVREGKASYAVVQLVYAIARQAQEMHTLWNRGFLALPTRNKVRFAAKTAAYGVTSVPYLLIGIIFFGLCSTVLVNQIIDTMCPTCYGSMHRVRDDATLQSIMTRGQYLEFSNGCAHYRVWKCPRCADSSRVTLTSRDLHQSTRCLQCMDCNYYTCTLTKEVQKLPTKEEDGLKQLLYTCENCRIGREVLLPLLRPIDTTSEANWYDFLIDRASTHKKTGIKL</sequence>
<evidence type="ECO:0000259" key="2">
    <source>
        <dbReference type="Pfam" id="PF04536"/>
    </source>
</evidence>
<name>A0A1G4HZ97_TRYEQ</name>
<evidence type="ECO:0000313" key="3">
    <source>
        <dbReference type="EMBL" id="SCU64669.1"/>
    </source>
</evidence>
<feature type="transmembrane region" description="Helical" evidence="1">
    <location>
        <begin position="265"/>
        <end position="290"/>
    </location>
</feature>
<dbReference type="Pfam" id="PF04536">
    <property type="entry name" value="TPM_phosphatase"/>
    <property type="match status" value="1"/>
</dbReference>
<keyword evidence="1" id="KW-1133">Transmembrane helix</keyword>
<dbReference type="VEuPathDB" id="TriTrypDB:TEOVI_000843200"/>
<keyword evidence="4" id="KW-1185">Reference proteome</keyword>
<gene>
    <name evidence="3" type="ORF">TEOVI_000843200</name>
</gene>
<evidence type="ECO:0000313" key="4">
    <source>
        <dbReference type="Proteomes" id="UP000195570"/>
    </source>
</evidence>
<keyword evidence="1" id="KW-0472">Membrane</keyword>
<accession>A0A1G4HZ97</accession>
<comment type="caution">
    <text evidence="3">The sequence shown here is derived from an EMBL/GenBank/DDBJ whole genome shotgun (WGS) entry which is preliminary data.</text>
</comment>
<dbReference type="AlphaFoldDB" id="A0A1G4HZ97"/>
<dbReference type="RefSeq" id="XP_067076388.1">
    <property type="nucleotide sequence ID" value="XM_067220287.1"/>
</dbReference>
<dbReference type="GeneID" id="92382366"/>
<keyword evidence="1" id="KW-0812">Transmembrane</keyword>
<dbReference type="Gene3D" id="3.10.310.50">
    <property type="match status" value="1"/>
</dbReference>
<feature type="domain" description="TPM" evidence="2">
    <location>
        <begin position="114"/>
        <end position="236"/>
    </location>
</feature>
<dbReference type="PANTHER" id="PTHR30373">
    <property type="entry name" value="UPF0603 PROTEIN YGCG"/>
    <property type="match status" value="1"/>
</dbReference>
<dbReference type="InterPro" id="IPR007621">
    <property type="entry name" value="TPM_dom"/>
</dbReference>
<protein>
    <submittedName>
        <fullName evidence="3">TLP18.3, Psb32 and MOLO-1 founding proteins of phosphatase, putative</fullName>
    </submittedName>
</protein>
<organism evidence="3 4">
    <name type="scientific">Trypanosoma equiperdum</name>
    <dbReference type="NCBI Taxonomy" id="5694"/>
    <lineage>
        <taxon>Eukaryota</taxon>
        <taxon>Discoba</taxon>
        <taxon>Euglenozoa</taxon>
        <taxon>Kinetoplastea</taxon>
        <taxon>Metakinetoplastina</taxon>
        <taxon>Trypanosomatida</taxon>
        <taxon>Trypanosomatidae</taxon>
        <taxon>Trypanosoma</taxon>
    </lineage>
</organism>
<dbReference type="Proteomes" id="UP000195570">
    <property type="component" value="Unassembled WGS sequence"/>
</dbReference>
<proteinExistence type="predicted"/>
<dbReference type="FunFam" id="3.10.310.50:FF:000002">
    <property type="entry name" value="TLP18.3, Psb32 and MOLO-1 founding proteins of phosphatase, putative"/>
    <property type="match status" value="1"/>
</dbReference>
<dbReference type="PANTHER" id="PTHR30373:SF2">
    <property type="entry name" value="UPF0603 PROTEIN YGCG"/>
    <property type="match status" value="1"/>
</dbReference>
<reference evidence="3" key="1">
    <citation type="submission" date="2016-09" db="EMBL/GenBank/DDBJ databases">
        <authorList>
            <person name="Hebert L."/>
            <person name="Moumen B."/>
        </authorList>
    </citation>
    <scope>NUCLEOTIDE SEQUENCE [LARGE SCALE GENOMIC DNA]</scope>
    <source>
        <strain evidence="3">OVI</strain>
    </source>
</reference>